<dbReference type="EMBL" id="JBEPME010000001">
    <property type="protein sequence ID" value="MET3655960.1"/>
    <property type="molecule type" value="Genomic_DNA"/>
</dbReference>
<keyword evidence="1" id="KW-0175">Coiled coil</keyword>
<dbReference type="Gene3D" id="1.20.120.570">
    <property type="entry name" value="YkyA-like"/>
    <property type="match status" value="1"/>
</dbReference>
<dbReference type="InterPro" id="IPR036785">
    <property type="entry name" value="YkyA-like_sf"/>
</dbReference>
<feature type="coiled-coil region" evidence="1">
    <location>
        <begin position="29"/>
        <end position="85"/>
    </location>
</feature>
<comment type="caution">
    <text evidence="2">The sequence shown here is derived from an EMBL/GenBank/DDBJ whole genome shotgun (WGS) entry which is preliminary data.</text>
</comment>
<dbReference type="Proteomes" id="UP001549104">
    <property type="component" value="Unassembled WGS sequence"/>
</dbReference>
<protein>
    <submittedName>
        <fullName evidence="2">Chromosome segregation ATPase</fullName>
    </submittedName>
</protein>
<dbReference type="Pfam" id="PF10368">
    <property type="entry name" value="YkyA"/>
    <property type="match status" value="1"/>
</dbReference>
<dbReference type="InterPro" id="IPR019454">
    <property type="entry name" value="Lipoprot_YkyA-like"/>
</dbReference>
<dbReference type="RefSeq" id="WP_354312403.1">
    <property type="nucleotide sequence ID" value="NZ_JBEPME010000001.1"/>
</dbReference>
<sequence length="213" mass="23937">MKKSIIGYILAVTLVFSGCSSDSTIKTQLSATITKMNNAEQAYKDAQAELTELEKSEQELFNQTMELTQQQLGELKIKVAELEELLGQRLTHIEGEEKSISKASKSVDELDAIIEQTDGTVEKSIEELKEAVTNRYELHSAFVVEYKKLTSLQEELYGMLVAEEVELKELKDKVGEVNEQNELVHTAVISFNDATVKVNVLKDDTFSNLQKEE</sequence>
<proteinExistence type="predicted"/>
<dbReference type="SUPFAM" id="SSF140423">
    <property type="entry name" value="MW0975(SA0943)-like"/>
    <property type="match status" value="1"/>
</dbReference>
<reference evidence="2 3" key="1">
    <citation type="submission" date="2024-06" db="EMBL/GenBank/DDBJ databases">
        <title>Sorghum-associated microbial communities from plants grown in Nebraska, USA.</title>
        <authorList>
            <person name="Schachtman D."/>
        </authorList>
    </citation>
    <scope>NUCLEOTIDE SEQUENCE [LARGE SCALE GENOMIC DNA]</scope>
    <source>
        <strain evidence="2 3">1288</strain>
    </source>
</reference>
<keyword evidence="3" id="KW-1185">Reference proteome</keyword>
<gene>
    <name evidence="2" type="ORF">ABIC55_001044</name>
</gene>
<organism evidence="2 3">
    <name type="scientific">Sporosarcina psychrophila</name>
    <name type="common">Bacillus psychrophilus</name>
    <dbReference type="NCBI Taxonomy" id="1476"/>
    <lineage>
        <taxon>Bacteria</taxon>
        <taxon>Bacillati</taxon>
        <taxon>Bacillota</taxon>
        <taxon>Bacilli</taxon>
        <taxon>Bacillales</taxon>
        <taxon>Caryophanaceae</taxon>
        <taxon>Sporosarcina</taxon>
    </lineage>
</organism>
<evidence type="ECO:0000313" key="2">
    <source>
        <dbReference type="EMBL" id="MET3655960.1"/>
    </source>
</evidence>
<accession>A0ABV2K5T5</accession>
<name>A0ABV2K5T5_SPOPS</name>
<evidence type="ECO:0000256" key="1">
    <source>
        <dbReference type="SAM" id="Coils"/>
    </source>
</evidence>
<evidence type="ECO:0000313" key="3">
    <source>
        <dbReference type="Proteomes" id="UP001549104"/>
    </source>
</evidence>
<dbReference type="PROSITE" id="PS51257">
    <property type="entry name" value="PROKAR_LIPOPROTEIN"/>
    <property type="match status" value="1"/>
</dbReference>